<dbReference type="RefSeq" id="WP_115851436.1">
    <property type="nucleotide sequence ID" value="NZ_QTUC01000001.1"/>
</dbReference>
<comment type="caution">
    <text evidence="2">The sequence shown here is derived from an EMBL/GenBank/DDBJ whole genome shotgun (WGS) entry which is preliminary data.</text>
</comment>
<dbReference type="NCBIfam" id="NF038012">
    <property type="entry name" value="DMT_1"/>
    <property type="match status" value="1"/>
</dbReference>
<gene>
    <name evidence="2" type="ORF">DFJ64_3553</name>
</gene>
<protein>
    <recommendedName>
        <fullName evidence="4">Magnesium transporter NIPA</fullName>
    </recommendedName>
</protein>
<feature type="transmembrane region" description="Helical" evidence="1">
    <location>
        <begin position="79"/>
        <end position="97"/>
    </location>
</feature>
<dbReference type="PANTHER" id="PTHR40761">
    <property type="entry name" value="CONSERVED INTEGRAL MEMBRANE ALANINE VALINE AND LEUCINE RICH PROTEIN-RELATED"/>
    <property type="match status" value="1"/>
</dbReference>
<reference evidence="2 3" key="1">
    <citation type="submission" date="2018-08" db="EMBL/GenBank/DDBJ databases">
        <title>Sequencing the genomes of 1000 actinobacteria strains.</title>
        <authorList>
            <person name="Klenk H.-P."/>
        </authorList>
    </citation>
    <scope>NUCLEOTIDE SEQUENCE [LARGE SCALE GENOMIC DNA]</scope>
    <source>
        <strain evidence="2 3">DSM 22891</strain>
    </source>
</reference>
<feature type="transmembrane region" description="Helical" evidence="1">
    <location>
        <begin position="104"/>
        <end position="125"/>
    </location>
</feature>
<accession>A0A3D9VBJ2</accession>
<sequence length="303" mass="31311">MGPGDALAVLFALSAAASFGGAAALQERAAHRVPDTGLASVRLLLALLRQEGFVPSLWLAMLGFVLQAVALRFGPLTLVQPLLITGTLFFIGFTCVIRRQSPDLWLVVGSVLALAGLTAFMLVAQPSGQANEFHPSRSIPLVIGLVATVVGCLFLARRLSGGVRALPLAVATAICYGVTAGLVRSLAASFDGDLLWLVGQWRLYAIALVGAAGFALNQQAYQKGIIGVLAVATITVGDPAVSIGVGVAWLGESIRGGPWATFGEVVSLLVVAGAIVLLAARSQRLGGRMAGKPTHTVQAIDRD</sequence>
<evidence type="ECO:0008006" key="4">
    <source>
        <dbReference type="Google" id="ProtNLM"/>
    </source>
</evidence>
<evidence type="ECO:0000256" key="1">
    <source>
        <dbReference type="SAM" id="Phobius"/>
    </source>
</evidence>
<keyword evidence="1" id="KW-0472">Membrane</keyword>
<keyword evidence="1" id="KW-0812">Transmembrane</keyword>
<dbReference type="PANTHER" id="PTHR40761:SF1">
    <property type="entry name" value="CONSERVED INTEGRAL MEMBRANE ALANINE VALINE AND LEUCINE RICH PROTEIN-RELATED"/>
    <property type="match status" value="1"/>
</dbReference>
<evidence type="ECO:0000313" key="2">
    <source>
        <dbReference type="EMBL" id="REF38083.1"/>
    </source>
</evidence>
<keyword evidence="3" id="KW-1185">Reference proteome</keyword>
<name>A0A3D9VBJ2_THECX</name>
<keyword evidence="1" id="KW-1133">Transmembrane helix</keyword>
<feature type="transmembrane region" description="Helical" evidence="1">
    <location>
        <begin position="228"/>
        <end position="251"/>
    </location>
</feature>
<feature type="transmembrane region" description="Helical" evidence="1">
    <location>
        <begin position="168"/>
        <end position="188"/>
    </location>
</feature>
<feature type="transmembrane region" description="Helical" evidence="1">
    <location>
        <begin position="137"/>
        <end position="156"/>
    </location>
</feature>
<dbReference type="OrthoDB" id="5187629at2"/>
<dbReference type="EMBL" id="QTUC01000001">
    <property type="protein sequence ID" value="REF38083.1"/>
    <property type="molecule type" value="Genomic_DNA"/>
</dbReference>
<feature type="transmembrane region" description="Helical" evidence="1">
    <location>
        <begin position="6"/>
        <end position="25"/>
    </location>
</feature>
<feature type="transmembrane region" description="Helical" evidence="1">
    <location>
        <begin position="52"/>
        <end position="73"/>
    </location>
</feature>
<proteinExistence type="predicted"/>
<feature type="transmembrane region" description="Helical" evidence="1">
    <location>
        <begin position="257"/>
        <end position="280"/>
    </location>
</feature>
<feature type="transmembrane region" description="Helical" evidence="1">
    <location>
        <begin position="194"/>
        <end position="216"/>
    </location>
</feature>
<dbReference type="Proteomes" id="UP000256485">
    <property type="component" value="Unassembled WGS sequence"/>
</dbReference>
<organism evidence="2 3">
    <name type="scientific">Thermasporomyces composti</name>
    <dbReference type="NCBI Taxonomy" id="696763"/>
    <lineage>
        <taxon>Bacteria</taxon>
        <taxon>Bacillati</taxon>
        <taxon>Actinomycetota</taxon>
        <taxon>Actinomycetes</taxon>
        <taxon>Propionibacteriales</taxon>
        <taxon>Nocardioidaceae</taxon>
        <taxon>Thermasporomyces</taxon>
    </lineage>
</organism>
<evidence type="ECO:0000313" key="3">
    <source>
        <dbReference type="Proteomes" id="UP000256485"/>
    </source>
</evidence>
<dbReference type="AlphaFoldDB" id="A0A3D9VBJ2"/>